<evidence type="ECO:0000313" key="2">
    <source>
        <dbReference type="Proteomes" id="UP000516369"/>
    </source>
</evidence>
<protein>
    <recommendedName>
        <fullName evidence="3">EfeO-type cupredoxin-like domain-containing protein</fullName>
    </recommendedName>
</protein>
<dbReference type="KEGG" id="dvn:HQ394_12000"/>
<proteinExistence type="predicted"/>
<accession>A0A7H1N2H8</accession>
<dbReference type="SUPFAM" id="SSF49503">
    <property type="entry name" value="Cupredoxins"/>
    <property type="match status" value="1"/>
</dbReference>
<dbReference type="Gene3D" id="2.60.40.420">
    <property type="entry name" value="Cupredoxins - blue copper proteins"/>
    <property type="match status" value="1"/>
</dbReference>
<dbReference type="Proteomes" id="UP000516369">
    <property type="component" value="Chromosome"/>
</dbReference>
<organism evidence="1 2">
    <name type="scientific">Defluviicoccus vanus</name>
    <dbReference type="NCBI Taxonomy" id="111831"/>
    <lineage>
        <taxon>Bacteria</taxon>
        <taxon>Pseudomonadati</taxon>
        <taxon>Pseudomonadota</taxon>
        <taxon>Alphaproteobacteria</taxon>
        <taxon>Rhodospirillales</taxon>
        <taxon>Rhodospirillaceae</taxon>
        <taxon>Defluviicoccus</taxon>
    </lineage>
</organism>
<evidence type="ECO:0008006" key="3">
    <source>
        <dbReference type="Google" id="ProtNLM"/>
    </source>
</evidence>
<keyword evidence="2" id="KW-1185">Reference proteome</keyword>
<dbReference type="InterPro" id="IPR008972">
    <property type="entry name" value="Cupredoxin"/>
</dbReference>
<dbReference type="EMBL" id="CP053923">
    <property type="protein sequence ID" value="QNT69914.1"/>
    <property type="molecule type" value="Genomic_DNA"/>
</dbReference>
<evidence type="ECO:0000313" key="1">
    <source>
        <dbReference type="EMBL" id="QNT69914.1"/>
    </source>
</evidence>
<dbReference type="AlphaFoldDB" id="A0A7H1N2H8"/>
<gene>
    <name evidence="1" type="ORF">HQ394_12000</name>
</gene>
<reference evidence="1 2" key="1">
    <citation type="submission" date="2020-05" db="EMBL/GenBank/DDBJ databases">
        <title>Complete closed genome sequence of Defluviicoccus vanus.</title>
        <authorList>
            <person name="Bessarab I."/>
            <person name="Arumugam K."/>
            <person name="Maszenan A.M."/>
            <person name="Seviour R.J."/>
            <person name="Williams R.B."/>
        </authorList>
    </citation>
    <scope>NUCLEOTIDE SEQUENCE [LARGE SCALE GENOMIC DNA]</scope>
    <source>
        <strain evidence="1 2">Ben 114</strain>
    </source>
</reference>
<name>A0A7H1N2H8_9PROT</name>
<sequence>MVVFQGAPVTLHFTGIQGPSYRIQVDGHSEIIELKRGEVKTVTLAADTPGVIGFRSLDHLPSMQGSVVVLPHP</sequence>
<dbReference type="RefSeq" id="WP_190260425.1">
    <property type="nucleotide sequence ID" value="NZ_CP053923.1"/>
</dbReference>